<dbReference type="EMBL" id="BORB01000021">
    <property type="protein sequence ID" value="GIN58278.1"/>
    <property type="molecule type" value="Genomic_DNA"/>
</dbReference>
<evidence type="ECO:0000313" key="2">
    <source>
        <dbReference type="Proteomes" id="UP000679950"/>
    </source>
</evidence>
<dbReference type="Proteomes" id="UP000679950">
    <property type="component" value="Unassembled WGS sequence"/>
</dbReference>
<keyword evidence="2" id="KW-1185">Reference proteome</keyword>
<gene>
    <name evidence="1" type="ORF">J8TS2_25970</name>
</gene>
<accession>A0ABQ4KK05</accession>
<dbReference type="RefSeq" id="WP_212966532.1">
    <property type="nucleotide sequence ID" value="NZ_BORB01000021.1"/>
</dbReference>
<evidence type="ECO:0000313" key="1">
    <source>
        <dbReference type="EMBL" id="GIN58278.1"/>
    </source>
</evidence>
<protein>
    <submittedName>
        <fullName evidence="1">Uncharacterized protein</fullName>
    </submittedName>
</protein>
<comment type="caution">
    <text evidence="1">The sequence shown here is derived from an EMBL/GenBank/DDBJ whole genome shotgun (WGS) entry which is preliminary data.</text>
</comment>
<sequence>MINKGWRVFEACGGGKVIELFDDSERQMIRNLFCFPDNNTRCALQPTNEINVYQFSIKTYEQIDFDYIEFLFNQRDEKYIYYSNNNSIKRSLNDAFLEKDGIQYLSPEIVLLYKSTYLNSIDATKHHHDFKYSLPLLSLEQKQWLKRSLEICHSGTHEWITVL</sequence>
<reference evidence="1 2" key="1">
    <citation type="submission" date="2021-03" db="EMBL/GenBank/DDBJ databases">
        <title>Antimicrobial resistance genes in bacteria isolated from Japanese honey, and their potential for conferring macrolide and lincosamide resistance in the American foulbrood pathogen Paenibacillus larvae.</title>
        <authorList>
            <person name="Okamoto M."/>
            <person name="Kumagai M."/>
            <person name="Kanamori H."/>
            <person name="Takamatsu D."/>
        </authorList>
    </citation>
    <scope>NUCLEOTIDE SEQUENCE [LARGE SCALE GENOMIC DNA]</scope>
    <source>
        <strain evidence="1 2">J8TS2</strain>
    </source>
</reference>
<proteinExistence type="predicted"/>
<organism evidence="1 2">
    <name type="scientific">Lederbergia ruris</name>
    <dbReference type="NCBI Taxonomy" id="217495"/>
    <lineage>
        <taxon>Bacteria</taxon>
        <taxon>Bacillati</taxon>
        <taxon>Bacillota</taxon>
        <taxon>Bacilli</taxon>
        <taxon>Bacillales</taxon>
        <taxon>Bacillaceae</taxon>
        <taxon>Lederbergia</taxon>
    </lineage>
</organism>
<name>A0ABQ4KK05_9BACI</name>